<evidence type="ECO:0000313" key="1">
    <source>
        <dbReference type="EMBL" id="RZS90443.1"/>
    </source>
</evidence>
<comment type="caution">
    <text evidence="1">The sequence shown here is derived from an EMBL/GenBank/DDBJ whole genome shotgun (WGS) entry which is preliminary data.</text>
</comment>
<dbReference type="Proteomes" id="UP000292262">
    <property type="component" value="Unassembled WGS sequence"/>
</dbReference>
<sequence length="172" mass="19137">MKLVYLIICLFTLNACSEGDIFEEDINFDAPLERCNNDNEFVFYKIDTSTNTSLSVNFTSSTFEFTTFNLDSPITIALNGTSNIVTYRVFEEPVVGEDYFCANIPPSEVTLVDELTGSNGSVIITYEIAETTATSTTYNRTITLNNITLIGPGRAIRKEFLVLGTDQFTINN</sequence>
<dbReference type="OrthoDB" id="1417969at2"/>
<evidence type="ECO:0000313" key="2">
    <source>
        <dbReference type="Proteomes" id="UP000292262"/>
    </source>
</evidence>
<name>A0A4Q7NTE5_9FLAO</name>
<organism evidence="1 2">
    <name type="scientific">Aquimarina brevivitae</name>
    <dbReference type="NCBI Taxonomy" id="323412"/>
    <lineage>
        <taxon>Bacteria</taxon>
        <taxon>Pseudomonadati</taxon>
        <taxon>Bacteroidota</taxon>
        <taxon>Flavobacteriia</taxon>
        <taxon>Flavobacteriales</taxon>
        <taxon>Flavobacteriaceae</taxon>
        <taxon>Aquimarina</taxon>
    </lineage>
</organism>
<protein>
    <submittedName>
        <fullName evidence="1">Uncharacterized protein</fullName>
    </submittedName>
</protein>
<proteinExistence type="predicted"/>
<dbReference type="AlphaFoldDB" id="A0A4Q7NTE5"/>
<dbReference type="RefSeq" id="WP_130287926.1">
    <property type="nucleotide sequence ID" value="NZ_SGXE01000008.1"/>
</dbReference>
<keyword evidence="2" id="KW-1185">Reference proteome</keyword>
<reference evidence="1 2" key="1">
    <citation type="submission" date="2019-02" db="EMBL/GenBank/DDBJ databases">
        <title>Genomic Encyclopedia of Type Strains, Phase IV (KMG-IV): sequencing the most valuable type-strain genomes for metagenomic binning, comparative biology and taxonomic classification.</title>
        <authorList>
            <person name="Goeker M."/>
        </authorList>
    </citation>
    <scope>NUCLEOTIDE SEQUENCE [LARGE SCALE GENOMIC DNA]</scope>
    <source>
        <strain evidence="1 2">DSM 17196</strain>
    </source>
</reference>
<accession>A0A4Q7NTE5</accession>
<gene>
    <name evidence="1" type="ORF">EV197_3428</name>
</gene>
<dbReference type="EMBL" id="SGXE01000008">
    <property type="protein sequence ID" value="RZS90443.1"/>
    <property type="molecule type" value="Genomic_DNA"/>
</dbReference>